<dbReference type="InterPro" id="IPR036794">
    <property type="entry name" value="ATP_F1_dsu/esu_C_sf"/>
</dbReference>
<dbReference type="SUPFAM" id="SSF46604">
    <property type="entry name" value="Epsilon subunit of F1F0-ATP synthase C-terminal domain"/>
    <property type="match status" value="1"/>
</dbReference>
<evidence type="ECO:0000256" key="10">
    <source>
        <dbReference type="SAM" id="Coils"/>
    </source>
</evidence>
<comment type="subcellular location">
    <subcellularLocation>
        <location evidence="1 8">Cell membrane</location>
        <topology evidence="1 8">Peripheral membrane protein</topology>
    </subcellularLocation>
</comment>
<comment type="subunit">
    <text evidence="8 9">F-type ATPases have 2 components, CF(1) - the catalytic core - and CF(0) - the membrane proton channel. CF(1) has five subunits: alpha(3), beta(3), gamma(1), delta(1), epsilon(1). CF(0) has three main subunits: a, b and c.</text>
</comment>
<sequence>MALHLQIITPAKTVFDDEVDEVTLPTSTGQITVLPHHVALVTAIEPGVLIYKKHQKENHLAAGFGFAQVGADNVKILVDLAAPEEEIEEKRIEEAKKQAEEALKMKHTLSEEEYATAAANLQKALIQLKIKRRRRA</sequence>
<feature type="coiled-coil region" evidence="10">
    <location>
        <begin position="82"/>
        <end position="112"/>
    </location>
</feature>
<evidence type="ECO:0000256" key="7">
    <source>
        <dbReference type="ARBA" id="ARBA00023310"/>
    </source>
</evidence>
<comment type="similarity">
    <text evidence="2 8 9">Belongs to the ATPase epsilon chain family.</text>
</comment>
<keyword evidence="8" id="KW-1003">Cell membrane</keyword>
<evidence type="ECO:0000313" key="12">
    <source>
        <dbReference type="EMBL" id="OGD87383.1"/>
    </source>
</evidence>
<dbReference type="HAMAP" id="MF_00530">
    <property type="entry name" value="ATP_synth_epsil_bac"/>
    <property type="match status" value="1"/>
</dbReference>
<gene>
    <name evidence="8" type="primary">atpC</name>
    <name evidence="12" type="ORF">A2870_01400</name>
</gene>
<evidence type="ECO:0000256" key="9">
    <source>
        <dbReference type="RuleBase" id="RU003656"/>
    </source>
</evidence>
<comment type="caution">
    <text evidence="12">The sequence shown here is derived from an EMBL/GenBank/DDBJ whole genome shotgun (WGS) entry which is preliminary data.</text>
</comment>
<dbReference type="PANTHER" id="PTHR13822:SF10">
    <property type="entry name" value="ATP SYNTHASE EPSILON CHAIN, CHLOROPLASTIC"/>
    <property type="match status" value="1"/>
</dbReference>
<evidence type="ECO:0000256" key="5">
    <source>
        <dbReference type="ARBA" id="ARBA00023136"/>
    </source>
</evidence>
<evidence type="ECO:0000256" key="4">
    <source>
        <dbReference type="ARBA" id="ARBA00023065"/>
    </source>
</evidence>
<comment type="function">
    <text evidence="8">Produces ATP from ADP in the presence of a proton gradient across the membrane.</text>
</comment>
<dbReference type="GO" id="GO:0005524">
    <property type="term" value="F:ATP binding"/>
    <property type="evidence" value="ECO:0007669"/>
    <property type="project" value="UniProtKB-UniRule"/>
</dbReference>
<dbReference type="CDD" id="cd12152">
    <property type="entry name" value="F1-ATPase_delta"/>
    <property type="match status" value="1"/>
</dbReference>
<dbReference type="GO" id="GO:0045259">
    <property type="term" value="C:proton-transporting ATP synthase complex"/>
    <property type="evidence" value="ECO:0007669"/>
    <property type="project" value="UniProtKB-KW"/>
</dbReference>
<evidence type="ECO:0000259" key="11">
    <source>
        <dbReference type="Pfam" id="PF02823"/>
    </source>
</evidence>
<dbReference type="Proteomes" id="UP000179102">
    <property type="component" value="Unassembled WGS sequence"/>
</dbReference>
<dbReference type="Gene3D" id="2.60.15.10">
    <property type="entry name" value="F0F1 ATP synthase delta/epsilon subunit, N-terminal"/>
    <property type="match status" value="1"/>
</dbReference>
<dbReference type="InterPro" id="IPR001469">
    <property type="entry name" value="ATP_synth_F1_dsu/esu"/>
</dbReference>
<evidence type="ECO:0000256" key="6">
    <source>
        <dbReference type="ARBA" id="ARBA00023196"/>
    </source>
</evidence>
<dbReference type="PANTHER" id="PTHR13822">
    <property type="entry name" value="ATP SYNTHASE DELTA/EPSILON CHAIN"/>
    <property type="match status" value="1"/>
</dbReference>
<evidence type="ECO:0000256" key="1">
    <source>
        <dbReference type="ARBA" id="ARBA00004202"/>
    </source>
</evidence>
<dbReference type="EMBL" id="MFAZ01000014">
    <property type="protein sequence ID" value="OGD87383.1"/>
    <property type="molecule type" value="Genomic_DNA"/>
</dbReference>
<evidence type="ECO:0000313" key="13">
    <source>
        <dbReference type="Proteomes" id="UP000179102"/>
    </source>
</evidence>
<dbReference type="NCBIfam" id="TIGR01216">
    <property type="entry name" value="ATP_synt_epsi"/>
    <property type="match status" value="1"/>
</dbReference>
<dbReference type="GO" id="GO:0046933">
    <property type="term" value="F:proton-transporting ATP synthase activity, rotational mechanism"/>
    <property type="evidence" value="ECO:0007669"/>
    <property type="project" value="UniProtKB-UniRule"/>
</dbReference>
<dbReference type="InterPro" id="IPR036771">
    <property type="entry name" value="ATPsynth_dsu/esu_N"/>
</dbReference>
<proteinExistence type="inferred from homology"/>
<keyword evidence="6 8" id="KW-0139">CF(1)</keyword>
<keyword evidence="5 8" id="KW-0472">Membrane</keyword>
<dbReference type="STRING" id="1797711.A2870_01400"/>
<keyword evidence="3 8" id="KW-0813">Transport</keyword>
<dbReference type="Gene3D" id="1.20.5.440">
    <property type="entry name" value="ATP synthase delta/epsilon subunit, C-terminal domain"/>
    <property type="match status" value="1"/>
</dbReference>
<keyword evidence="4 8" id="KW-0406">Ion transport</keyword>
<dbReference type="SUPFAM" id="SSF51344">
    <property type="entry name" value="Epsilon subunit of F1F0-ATP synthase N-terminal domain"/>
    <property type="match status" value="1"/>
</dbReference>
<dbReference type="InterPro" id="IPR020546">
    <property type="entry name" value="ATP_synth_F1_dsu/esu_N"/>
</dbReference>
<evidence type="ECO:0000256" key="3">
    <source>
        <dbReference type="ARBA" id="ARBA00022448"/>
    </source>
</evidence>
<protein>
    <recommendedName>
        <fullName evidence="8">ATP synthase epsilon chain</fullName>
    </recommendedName>
    <alternativeName>
        <fullName evidence="8">ATP synthase F1 sector epsilon subunit</fullName>
    </alternativeName>
    <alternativeName>
        <fullName evidence="8">F-ATPase epsilon subunit</fullName>
    </alternativeName>
</protein>
<evidence type="ECO:0000256" key="8">
    <source>
        <dbReference type="HAMAP-Rule" id="MF_00530"/>
    </source>
</evidence>
<dbReference type="Pfam" id="PF02823">
    <property type="entry name" value="ATP-synt_DE_N"/>
    <property type="match status" value="1"/>
</dbReference>
<evidence type="ECO:0000256" key="2">
    <source>
        <dbReference type="ARBA" id="ARBA00005712"/>
    </source>
</evidence>
<name>A0A1F5G674_9BACT</name>
<reference evidence="12 13" key="1">
    <citation type="journal article" date="2016" name="Nat. Commun.">
        <title>Thousands of microbial genomes shed light on interconnected biogeochemical processes in an aquifer system.</title>
        <authorList>
            <person name="Anantharaman K."/>
            <person name="Brown C.T."/>
            <person name="Hug L.A."/>
            <person name="Sharon I."/>
            <person name="Castelle C.J."/>
            <person name="Probst A.J."/>
            <person name="Thomas B.C."/>
            <person name="Singh A."/>
            <person name="Wilkins M.J."/>
            <person name="Karaoz U."/>
            <person name="Brodie E.L."/>
            <person name="Williams K.H."/>
            <person name="Hubbard S.S."/>
            <person name="Banfield J.F."/>
        </authorList>
    </citation>
    <scope>NUCLEOTIDE SEQUENCE [LARGE SCALE GENOMIC DNA]</scope>
</reference>
<organism evidence="12 13">
    <name type="scientific">Candidatus Curtissbacteria bacterium RIFCSPHIGHO2_01_FULL_41_11</name>
    <dbReference type="NCBI Taxonomy" id="1797711"/>
    <lineage>
        <taxon>Bacteria</taxon>
        <taxon>Candidatus Curtissiibacteriota</taxon>
    </lineage>
</organism>
<keyword evidence="8" id="KW-0375">Hydrogen ion transport</keyword>
<keyword evidence="7 8" id="KW-0066">ATP synthesis</keyword>
<dbReference type="AlphaFoldDB" id="A0A1F5G674"/>
<feature type="domain" description="ATP synthase F1 complex delta/epsilon subunit N-terminal" evidence="11">
    <location>
        <begin position="3"/>
        <end position="80"/>
    </location>
</feature>
<accession>A0A1F5G674</accession>
<keyword evidence="10" id="KW-0175">Coiled coil</keyword>
<dbReference type="GO" id="GO:0005886">
    <property type="term" value="C:plasma membrane"/>
    <property type="evidence" value="ECO:0007669"/>
    <property type="project" value="UniProtKB-SubCell"/>
</dbReference>